<dbReference type="FunCoup" id="A7RQE0">
    <property type="interactions" value="362"/>
</dbReference>
<dbReference type="EC" id="6.3.2.2" evidence="3 10"/>
<dbReference type="eggNOG" id="KOG3754">
    <property type="taxonomic scope" value="Eukaryota"/>
</dbReference>
<dbReference type="Proteomes" id="UP000001593">
    <property type="component" value="Unassembled WGS sequence"/>
</dbReference>
<dbReference type="FunFam" id="1.10.8.960:FF:000001">
    <property type="entry name" value="Glutamate--cysteine ligase catalytic subunit"/>
    <property type="match status" value="1"/>
</dbReference>
<dbReference type="Gene3D" id="1.10.8.960">
    <property type="match status" value="1"/>
</dbReference>
<comment type="catalytic activity">
    <reaction evidence="10">
        <text>L-cysteine + L-glutamate + ATP = gamma-L-glutamyl-L-cysteine + ADP + phosphate + H(+)</text>
        <dbReference type="Rhea" id="RHEA:13285"/>
        <dbReference type="ChEBI" id="CHEBI:15378"/>
        <dbReference type="ChEBI" id="CHEBI:29985"/>
        <dbReference type="ChEBI" id="CHEBI:30616"/>
        <dbReference type="ChEBI" id="CHEBI:35235"/>
        <dbReference type="ChEBI" id="CHEBI:43474"/>
        <dbReference type="ChEBI" id="CHEBI:58173"/>
        <dbReference type="ChEBI" id="CHEBI:456216"/>
        <dbReference type="EC" id="6.3.2.2"/>
    </reaction>
</comment>
<comment type="pathway">
    <text evidence="1 10">Sulfur metabolism; glutathione biosynthesis; glutathione from L-cysteine and L-glutamate: step 1/2.</text>
</comment>
<keyword evidence="7 10" id="KW-0067">ATP-binding</keyword>
<evidence type="ECO:0000256" key="9">
    <source>
        <dbReference type="ARBA" id="ARBA00032122"/>
    </source>
</evidence>
<dbReference type="InterPro" id="IPR014746">
    <property type="entry name" value="Gln_synth/guanido_kin_cat_dom"/>
</dbReference>
<dbReference type="PANTHER" id="PTHR11164">
    <property type="entry name" value="GLUTAMATE CYSTEINE LIGASE"/>
    <property type="match status" value="1"/>
</dbReference>
<evidence type="ECO:0000256" key="8">
    <source>
        <dbReference type="ARBA" id="ARBA00030585"/>
    </source>
</evidence>
<dbReference type="AlphaFoldDB" id="A7RQE0"/>
<dbReference type="OMA" id="IAHMFIR"/>
<evidence type="ECO:0000256" key="6">
    <source>
        <dbReference type="ARBA" id="ARBA00022741"/>
    </source>
</evidence>
<reference evidence="11 12" key="1">
    <citation type="journal article" date="2007" name="Science">
        <title>Sea anemone genome reveals ancestral eumetazoan gene repertoire and genomic organization.</title>
        <authorList>
            <person name="Putnam N.H."/>
            <person name="Srivastava M."/>
            <person name="Hellsten U."/>
            <person name="Dirks B."/>
            <person name="Chapman J."/>
            <person name="Salamov A."/>
            <person name="Terry A."/>
            <person name="Shapiro H."/>
            <person name="Lindquist E."/>
            <person name="Kapitonov V.V."/>
            <person name="Jurka J."/>
            <person name="Genikhovich G."/>
            <person name="Grigoriev I.V."/>
            <person name="Lucas S.M."/>
            <person name="Steele R.E."/>
            <person name="Finnerty J.R."/>
            <person name="Technau U."/>
            <person name="Martindale M.Q."/>
            <person name="Rokhsar D.S."/>
        </authorList>
    </citation>
    <scope>NUCLEOTIDE SEQUENCE [LARGE SCALE GENOMIC DNA]</scope>
    <source>
        <strain evidence="12">CH2 X CH6</strain>
    </source>
</reference>
<accession>A7RQE0</accession>
<dbReference type="PANTHER" id="PTHR11164:SF0">
    <property type="entry name" value="GLUTAMATE--CYSTEINE LIGASE CATALYTIC SUBUNIT"/>
    <property type="match status" value="1"/>
</dbReference>
<keyword evidence="6 10" id="KW-0547">Nucleotide-binding</keyword>
<dbReference type="KEGG" id="nve:5518386"/>
<dbReference type="STRING" id="45351.A7RQE0"/>
<dbReference type="Gene3D" id="3.30.590.50">
    <property type="match status" value="2"/>
</dbReference>
<dbReference type="PhylomeDB" id="A7RQE0"/>
<evidence type="ECO:0000313" key="12">
    <source>
        <dbReference type="Proteomes" id="UP000001593"/>
    </source>
</evidence>
<keyword evidence="5 10" id="KW-0317">Glutathione biosynthesis</keyword>
<evidence type="ECO:0000256" key="1">
    <source>
        <dbReference type="ARBA" id="ARBA00005006"/>
    </source>
</evidence>
<dbReference type="EMBL" id="DS469528">
    <property type="protein sequence ID" value="EDO46274.1"/>
    <property type="molecule type" value="Genomic_DNA"/>
</dbReference>
<dbReference type="GO" id="GO:0017109">
    <property type="term" value="C:glutamate-cysteine ligase complex"/>
    <property type="evidence" value="ECO:0000318"/>
    <property type="project" value="GO_Central"/>
</dbReference>
<comment type="similarity">
    <text evidence="2 10">Belongs to the glutamate--cysteine ligase type 3 family.</text>
</comment>
<evidence type="ECO:0000256" key="4">
    <source>
        <dbReference type="ARBA" id="ARBA00022598"/>
    </source>
</evidence>
<dbReference type="HOGENOM" id="CLU_010467_0_0_1"/>
<dbReference type="GO" id="GO:0006750">
    <property type="term" value="P:glutathione biosynthetic process"/>
    <property type="evidence" value="ECO:0000318"/>
    <property type="project" value="GO_Central"/>
</dbReference>
<gene>
    <name evidence="11" type="ORF">NEMVEDRAFT_v1g180776</name>
</gene>
<proteinExistence type="inferred from homology"/>
<evidence type="ECO:0000256" key="2">
    <source>
        <dbReference type="ARBA" id="ARBA00008100"/>
    </source>
</evidence>
<dbReference type="Pfam" id="PF03074">
    <property type="entry name" value="GCS"/>
    <property type="match status" value="1"/>
</dbReference>
<name>A7RQE0_NEMVE</name>
<feature type="non-terminal residue" evidence="11">
    <location>
        <position position="639"/>
    </location>
</feature>
<evidence type="ECO:0000256" key="5">
    <source>
        <dbReference type="ARBA" id="ARBA00022684"/>
    </source>
</evidence>
<sequence>MGLLSLGSPLSWNETKKYADHVRKHGIIQFLHIYNKLKTRQNDVLKWGDEIEYTLVKFDHENKKAYLHLKAIEYLDILQVEENTNPGKNPTAWRPEYAGYMIEGTPGKPFGGCMRHFNMIEANMKLRREEVKRIMGDTDEAVMSIVGFPRLGCPNFTFPNHTPTPGHGVTTSLFYPDMVVHQGHPRFATLTRNIRERRGSKVAINVPIFKDTNTPSPFIEKFPEVDGEGGAAAKPDHIYLDAMGFGMGCSCLQMTFQACSIEEGRHLYDQLAAVTPIVMALSAGTPVFRGYLGDLDCRWSVIAGSVDDRTPEERGLKPLKENRFVIPKSRYDSISCYLSPEGTKYNDIELVMDQEIYQQLVENGIDDALARHYAHLFIRDPMTLFKEHVDEDDEQYSDHFENIQSTNWQTMRFKPPPPNSPIGWRVEFRPTEVQLTDFENAAFVTFIVLLSRVILSFDLNLLMPISKVDANMQTGQMRDAVRQGKFYFRKTLKNCKPICAGKPCRPGGFNGMECIPCDELNQMSIDAIINGKNDEGEFPGLIPLINKYLSDVDVDIDTRCTISQYLKLISRRASGELMTTARWMREFIQSHPDYKHDSVVSERINYDLLNTCNKIANGELKCPELIGSPVSKTTASLSK</sequence>
<keyword evidence="4 10" id="KW-0436">Ligase</keyword>
<dbReference type="SUPFAM" id="SSF55931">
    <property type="entry name" value="Glutamine synthetase/guanido kinase"/>
    <property type="match status" value="1"/>
</dbReference>
<dbReference type="UniPathway" id="UPA00142">
    <property type="reaction ID" value="UER00209"/>
</dbReference>
<evidence type="ECO:0000256" key="7">
    <source>
        <dbReference type="ARBA" id="ARBA00022840"/>
    </source>
</evidence>
<dbReference type="FunFam" id="3.30.590.50:FF:000002">
    <property type="entry name" value="Glutamate--cysteine ligase catalytic subunit"/>
    <property type="match status" value="1"/>
</dbReference>
<dbReference type="GO" id="GO:0005524">
    <property type="term" value="F:ATP binding"/>
    <property type="evidence" value="ECO:0007669"/>
    <property type="project" value="UniProtKB-UniRule"/>
</dbReference>
<evidence type="ECO:0000256" key="3">
    <source>
        <dbReference type="ARBA" id="ARBA00012220"/>
    </source>
</evidence>
<protein>
    <recommendedName>
        <fullName evidence="3 10">Glutamate--cysteine ligase</fullName>
        <ecNumber evidence="3 10">6.3.2.2</ecNumber>
    </recommendedName>
    <alternativeName>
        <fullName evidence="9 10">Gamma-ECS</fullName>
    </alternativeName>
    <alternativeName>
        <fullName evidence="8 10">Gamma-glutamylcysteine synthetase</fullName>
    </alternativeName>
</protein>
<dbReference type="InterPro" id="IPR004308">
    <property type="entry name" value="GCS"/>
</dbReference>
<dbReference type="GO" id="GO:0004357">
    <property type="term" value="F:glutamate-cysteine ligase activity"/>
    <property type="evidence" value="ECO:0000318"/>
    <property type="project" value="GO_Central"/>
</dbReference>
<organism evidence="11 12">
    <name type="scientific">Nematostella vectensis</name>
    <name type="common">Starlet sea anemone</name>
    <dbReference type="NCBI Taxonomy" id="45351"/>
    <lineage>
        <taxon>Eukaryota</taxon>
        <taxon>Metazoa</taxon>
        <taxon>Cnidaria</taxon>
        <taxon>Anthozoa</taxon>
        <taxon>Hexacorallia</taxon>
        <taxon>Actiniaria</taxon>
        <taxon>Edwardsiidae</taxon>
        <taxon>Nematostella</taxon>
    </lineage>
</organism>
<dbReference type="InParanoid" id="A7RQE0"/>
<keyword evidence="12" id="KW-1185">Reference proteome</keyword>
<evidence type="ECO:0000313" key="11">
    <source>
        <dbReference type="EMBL" id="EDO46274.1"/>
    </source>
</evidence>
<evidence type="ECO:0000256" key="10">
    <source>
        <dbReference type="RuleBase" id="RU367135"/>
    </source>
</evidence>